<dbReference type="InterPro" id="IPR014710">
    <property type="entry name" value="RmlC-like_jellyroll"/>
</dbReference>
<dbReference type="CDD" id="cd20293">
    <property type="entry name" value="cupin_HutD_N"/>
    <property type="match status" value="1"/>
</dbReference>
<dbReference type="PANTHER" id="PTHR37943:SF1">
    <property type="entry name" value="PROTEIN VES"/>
    <property type="match status" value="1"/>
</dbReference>
<protein>
    <recommendedName>
        <fullName evidence="3">HutD-family protein</fullName>
    </recommendedName>
</protein>
<dbReference type="SUPFAM" id="SSF51182">
    <property type="entry name" value="RmlC-like cupins"/>
    <property type="match status" value="1"/>
</dbReference>
<comment type="caution">
    <text evidence="1">The sequence shown here is derived from an EMBL/GenBank/DDBJ whole genome shotgun (WGS) entry which is preliminary data.</text>
</comment>
<name>A0A7Z7BMW6_9HYPH</name>
<dbReference type="AlphaFoldDB" id="A0A7Z7BMW6"/>
<evidence type="ECO:0000313" key="1">
    <source>
        <dbReference type="EMBL" id="SDJ73795.1"/>
    </source>
</evidence>
<evidence type="ECO:0008006" key="3">
    <source>
        <dbReference type="Google" id="ProtNLM"/>
    </source>
</evidence>
<dbReference type="Gene3D" id="2.60.120.10">
    <property type="entry name" value="Jelly Rolls"/>
    <property type="match status" value="1"/>
</dbReference>
<sequence length="190" mass="20746">MRYLQKSTYTSMPWKNGGGITTEIIVHPANASMADFDWRMSMADVAQDGPFSIFPGIDRTLCILEGAGMSLSIDEREPVVLSMDSDPLPFAADVPVNAVLTGGPIVDLNVMSRRGHYAHRVERHRGALTVRSAASTMTIIFATDPVTVSSGGEIMHLQRRDSLLLERGAGFTAQAIEKDGRFFVVTFDQV</sequence>
<evidence type="ECO:0000313" key="2">
    <source>
        <dbReference type="Proteomes" id="UP000198917"/>
    </source>
</evidence>
<dbReference type="PANTHER" id="PTHR37943">
    <property type="entry name" value="PROTEIN VES"/>
    <property type="match status" value="1"/>
</dbReference>
<accession>A0A7Z7BMW6</accession>
<dbReference type="Pfam" id="PF05962">
    <property type="entry name" value="HutD"/>
    <property type="match status" value="1"/>
</dbReference>
<dbReference type="InterPro" id="IPR010282">
    <property type="entry name" value="Uncharacterised_HutD/Ves"/>
</dbReference>
<dbReference type="Proteomes" id="UP000198917">
    <property type="component" value="Unassembled WGS sequence"/>
</dbReference>
<reference evidence="1 2" key="1">
    <citation type="submission" date="2016-10" db="EMBL/GenBank/DDBJ databases">
        <authorList>
            <person name="Varghese N."/>
            <person name="Submissions S."/>
        </authorList>
    </citation>
    <scope>NUCLEOTIDE SEQUENCE [LARGE SCALE GENOMIC DNA]</scope>
    <source>
        <strain evidence="1 2">PDC82</strain>
    </source>
</reference>
<gene>
    <name evidence="1" type="ORF">SAMN05428983_2590</name>
</gene>
<dbReference type="RefSeq" id="WP_092732208.1">
    <property type="nucleotide sequence ID" value="NZ_CAKKLR010000001.1"/>
</dbReference>
<dbReference type="InterPro" id="IPR011051">
    <property type="entry name" value="RmlC_Cupin_sf"/>
</dbReference>
<organism evidence="1 2">
    <name type="scientific">Agrobacterium fabrum</name>
    <dbReference type="NCBI Taxonomy" id="1176649"/>
    <lineage>
        <taxon>Bacteria</taxon>
        <taxon>Pseudomonadati</taxon>
        <taxon>Pseudomonadota</taxon>
        <taxon>Alphaproteobacteria</taxon>
        <taxon>Hyphomicrobiales</taxon>
        <taxon>Rhizobiaceae</taxon>
        <taxon>Rhizobium/Agrobacterium group</taxon>
        <taxon>Agrobacterium</taxon>
        <taxon>Agrobacterium tumefaciens complex</taxon>
    </lineage>
</organism>
<proteinExistence type="predicted"/>
<dbReference type="EMBL" id="FNEW01000002">
    <property type="protein sequence ID" value="SDJ73795.1"/>
    <property type="molecule type" value="Genomic_DNA"/>
</dbReference>